<dbReference type="Proteomes" id="UP000076837">
    <property type="component" value="Unassembled WGS sequence"/>
</dbReference>
<feature type="transmembrane region" description="Helical" evidence="1">
    <location>
        <begin position="543"/>
        <end position="565"/>
    </location>
</feature>
<feature type="transmembrane region" description="Helical" evidence="1">
    <location>
        <begin position="28"/>
        <end position="49"/>
    </location>
</feature>
<sequence>MAYTIYEGLWIDWTRGRWLGATVTLSQANGALLLAFIATFVTVVSIRLWRVVSFTLHQIYASQTAHDGLHFQRQHTLRNTTSPAAAFKFFLLQLWHWRQAKGVVWRTLPLALFSLLYIGVFAVLAVFSSRVSNGASTSRLISPSECGVWNLVENRSEIDMLQTNMEKTAYDVTKAVGMARSCYSSNATSLSCNVSPVSMLQSDTSEVSCPFGDNICFEGKAFEVKARPIDSRLHLGINARSEDRVIYDRQLTCAPLITKGYGRFVNDTDGNPTHIQYFYGAQGTLETENKPNHTYEYPLARKAAKISYQVEVHEHRVGGGPWWSPIEALSRSEGDTFIIFIEQNSVRHWKPNQDPVFRANKSVTLSETPMFESERYVSPIACCQQHRFCTPDHGRCTSWGGRYEMLNITTKSPSGFTPTQLATASRLFFAALSTSIYETINSRPSMCLRAQDKMYWLYQMPLPDDQWQHEILSWAQEGLASLQAAVQEYAAGPSIALEGGYMKQMWHKVIPDNYASSDRVYDKTWESMCHSQIVHDAQGTLNFALLGIAIIFGLGIFITVFSFVVEPFTAWVQRRFNVGATRADAWQRDESLQSLRLLFEKHNRGVWRGHSDLVPVTVHANETFFYPVAHGIVEDTYQSLPNKEDDKPGRITA</sequence>
<evidence type="ECO:0000313" key="2">
    <source>
        <dbReference type="EMBL" id="KZM23906.1"/>
    </source>
</evidence>
<gene>
    <name evidence="2" type="ORF">ST47_g4876</name>
</gene>
<feature type="transmembrane region" description="Helical" evidence="1">
    <location>
        <begin position="103"/>
        <end position="127"/>
    </location>
</feature>
<accession>A0A163ETD5</accession>
<evidence type="ECO:0000313" key="3">
    <source>
        <dbReference type="Proteomes" id="UP000076837"/>
    </source>
</evidence>
<keyword evidence="3" id="KW-1185">Reference proteome</keyword>
<dbReference type="EMBL" id="JYNV01000179">
    <property type="protein sequence ID" value="KZM23906.1"/>
    <property type="molecule type" value="Genomic_DNA"/>
</dbReference>
<name>A0A163ETD5_DIDRA</name>
<comment type="caution">
    <text evidence="2">The sequence shown here is derived from an EMBL/GenBank/DDBJ whole genome shotgun (WGS) entry which is preliminary data.</text>
</comment>
<keyword evidence="1" id="KW-1133">Transmembrane helix</keyword>
<reference evidence="2 3" key="1">
    <citation type="journal article" date="2016" name="Sci. Rep.">
        <title>Draft genome sequencing and secretome analysis of fungal phytopathogen Ascochyta rabiei provides insight into the necrotrophic effector repertoire.</title>
        <authorList>
            <person name="Verma S."/>
            <person name="Gazara R.K."/>
            <person name="Nizam S."/>
            <person name="Parween S."/>
            <person name="Chattopadhyay D."/>
            <person name="Verma P.K."/>
        </authorList>
    </citation>
    <scope>NUCLEOTIDE SEQUENCE [LARGE SCALE GENOMIC DNA]</scope>
    <source>
        <strain evidence="2 3">ArDII</strain>
    </source>
</reference>
<organism evidence="2 3">
    <name type="scientific">Didymella rabiei</name>
    <name type="common">Chickpea ascochyta blight fungus</name>
    <name type="synonym">Mycosphaerella rabiei</name>
    <dbReference type="NCBI Taxonomy" id="5454"/>
    <lineage>
        <taxon>Eukaryota</taxon>
        <taxon>Fungi</taxon>
        <taxon>Dikarya</taxon>
        <taxon>Ascomycota</taxon>
        <taxon>Pezizomycotina</taxon>
        <taxon>Dothideomycetes</taxon>
        <taxon>Pleosporomycetidae</taxon>
        <taxon>Pleosporales</taxon>
        <taxon>Pleosporineae</taxon>
        <taxon>Didymellaceae</taxon>
        <taxon>Ascochyta</taxon>
    </lineage>
</organism>
<protein>
    <submittedName>
        <fullName evidence="2">Uncharacterized protein</fullName>
    </submittedName>
</protein>
<dbReference type="AlphaFoldDB" id="A0A163ETD5"/>
<evidence type="ECO:0000256" key="1">
    <source>
        <dbReference type="SAM" id="Phobius"/>
    </source>
</evidence>
<keyword evidence="1" id="KW-0472">Membrane</keyword>
<proteinExistence type="predicted"/>
<keyword evidence="1" id="KW-0812">Transmembrane</keyword>